<dbReference type="InParanoid" id="F8QCS5"/>
<evidence type="ECO:0000313" key="1">
    <source>
        <dbReference type="EMBL" id="EGN93940.1"/>
    </source>
</evidence>
<dbReference type="Proteomes" id="UP000008063">
    <property type="component" value="Unassembled WGS sequence"/>
</dbReference>
<dbReference type="EMBL" id="GL945490">
    <property type="protein sequence ID" value="EGN93940.1"/>
    <property type="molecule type" value="Genomic_DNA"/>
</dbReference>
<evidence type="ECO:0000313" key="2">
    <source>
        <dbReference type="Proteomes" id="UP000008063"/>
    </source>
</evidence>
<dbReference type="HOGENOM" id="CLU_2135060_0_0_1"/>
<organism evidence="2">
    <name type="scientific">Serpula lacrymans var. lacrymans (strain S7.3)</name>
    <name type="common">Dry rot fungus</name>
    <dbReference type="NCBI Taxonomy" id="936435"/>
    <lineage>
        <taxon>Eukaryota</taxon>
        <taxon>Fungi</taxon>
        <taxon>Dikarya</taxon>
        <taxon>Basidiomycota</taxon>
        <taxon>Agaricomycotina</taxon>
        <taxon>Agaricomycetes</taxon>
        <taxon>Agaricomycetidae</taxon>
        <taxon>Boletales</taxon>
        <taxon>Coniophorineae</taxon>
        <taxon>Serpulaceae</taxon>
        <taxon>Serpula</taxon>
    </lineage>
</organism>
<sequence length="113" mass="12740">MTTSDRKTGCTLIRRTWLLPDRRGNEKGNGLIQELIAAVKVSGLIRRIPPLGQYWVRVMCSITIAFSFLSNNHYIRTNANPDGFLAAHWDINSKQLFFDEAEGTYGISLIPEA</sequence>
<reference evidence="2" key="1">
    <citation type="journal article" date="2011" name="Science">
        <title>The plant cell wall-decomposing machinery underlies the functional diversity of forest fungi.</title>
        <authorList>
            <person name="Eastwood D.C."/>
            <person name="Floudas D."/>
            <person name="Binder M."/>
            <person name="Majcherczyk A."/>
            <person name="Schneider P."/>
            <person name="Aerts A."/>
            <person name="Asiegbu F.O."/>
            <person name="Baker S.E."/>
            <person name="Barry K."/>
            <person name="Bendiksby M."/>
            <person name="Blumentritt M."/>
            <person name="Coutinho P.M."/>
            <person name="Cullen D."/>
            <person name="de Vries R.P."/>
            <person name="Gathman A."/>
            <person name="Goodell B."/>
            <person name="Henrissat B."/>
            <person name="Ihrmark K."/>
            <person name="Kauserud H."/>
            <person name="Kohler A."/>
            <person name="LaButti K."/>
            <person name="Lapidus A."/>
            <person name="Lavin J.L."/>
            <person name="Lee Y.-H."/>
            <person name="Lindquist E."/>
            <person name="Lilly W."/>
            <person name="Lucas S."/>
            <person name="Morin E."/>
            <person name="Murat C."/>
            <person name="Oguiza J.A."/>
            <person name="Park J."/>
            <person name="Pisabarro A.G."/>
            <person name="Riley R."/>
            <person name="Rosling A."/>
            <person name="Salamov A."/>
            <person name="Schmidt O."/>
            <person name="Schmutz J."/>
            <person name="Skrede I."/>
            <person name="Stenlid J."/>
            <person name="Wiebenga A."/>
            <person name="Xie X."/>
            <person name="Kuees U."/>
            <person name="Hibbett D.S."/>
            <person name="Hoffmeister D."/>
            <person name="Hoegberg N."/>
            <person name="Martin F."/>
            <person name="Grigoriev I.V."/>
            <person name="Watkinson S.C."/>
        </authorList>
    </citation>
    <scope>NUCLEOTIDE SEQUENCE [LARGE SCALE GENOMIC DNA]</scope>
    <source>
        <strain evidence="2">strain S7.3</strain>
    </source>
</reference>
<dbReference type="AlphaFoldDB" id="F8QCS5"/>
<name>F8QCS5_SERL3</name>
<accession>F8QCS5</accession>
<gene>
    <name evidence="1" type="ORF">SERLA73DRAFT_189068</name>
</gene>
<proteinExistence type="predicted"/>
<keyword evidence="2" id="KW-1185">Reference proteome</keyword>
<protein>
    <submittedName>
        <fullName evidence="1">Uncharacterized protein</fullName>
    </submittedName>
</protein>